<reference evidence="1 2" key="1">
    <citation type="submission" date="2024-02" db="EMBL/GenBank/DDBJ databases">
        <authorList>
            <person name="Saticioglu I.B."/>
        </authorList>
    </citation>
    <scope>NUCLEOTIDE SEQUENCE [LARGE SCALE GENOMIC DNA]</scope>
    <source>
        <strain evidence="1 2">Mu-80</strain>
    </source>
</reference>
<gene>
    <name evidence="1" type="ORF">WDU99_01600</name>
</gene>
<dbReference type="EMBL" id="JBBDGM010000001">
    <property type="protein sequence ID" value="MEJ1087006.1"/>
    <property type="molecule type" value="Genomic_DNA"/>
</dbReference>
<protein>
    <submittedName>
        <fullName evidence="1">Uncharacterized protein</fullName>
    </submittedName>
</protein>
<name>A0ABU8L6Q4_9MICO</name>
<sequence>MLALLNTSGFTIASVSSAVSVYVEGVDFYGGNRNMTLDRRDGGTVDFYAHRVGMFHATGPTSGRSDNLVAAGARDVFLQECAVKFSNKDGANYARSNIAFVEMESPRVIELDCDMGHNGLGQSTDLSCNASTGHTGAKIIRVGGTYQDTMGGVVCDVHTDTQSINAGITVRDSQTGLNETRGSLISAGQGVESWVFGGNAYQGGTVDVYAEADSAVRGAGLWHFTDGGPGTLDLDLIV</sequence>
<evidence type="ECO:0000313" key="1">
    <source>
        <dbReference type="EMBL" id="MEJ1087006.1"/>
    </source>
</evidence>
<organism evidence="1 2">
    <name type="scientific">Microbacterium bandirmense</name>
    <dbReference type="NCBI Taxonomy" id="3122050"/>
    <lineage>
        <taxon>Bacteria</taxon>
        <taxon>Bacillati</taxon>
        <taxon>Actinomycetota</taxon>
        <taxon>Actinomycetes</taxon>
        <taxon>Micrococcales</taxon>
        <taxon>Microbacteriaceae</taxon>
        <taxon>Microbacterium</taxon>
    </lineage>
</organism>
<evidence type="ECO:0000313" key="2">
    <source>
        <dbReference type="Proteomes" id="UP001371224"/>
    </source>
</evidence>
<comment type="caution">
    <text evidence="1">The sequence shown here is derived from an EMBL/GenBank/DDBJ whole genome shotgun (WGS) entry which is preliminary data.</text>
</comment>
<dbReference type="RefSeq" id="WP_337330682.1">
    <property type="nucleotide sequence ID" value="NZ_JBBDGM010000001.1"/>
</dbReference>
<keyword evidence="2" id="KW-1185">Reference proteome</keyword>
<accession>A0ABU8L6Q4</accession>
<dbReference type="Proteomes" id="UP001371224">
    <property type="component" value="Unassembled WGS sequence"/>
</dbReference>
<proteinExistence type="predicted"/>